<dbReference type="Proteomes" id="UP000018780">
    <property type="component" value="Chromosome"/>
</dbReference>
<sequence length="41" mass="4384">MTTMQCAVAANGRFGESYAAAIDSFGNGRFGPVSHVRFLVF</sequence>
<keyword evidence="2" id="KW-1185">Reference proteome</keyword>
<name>V9VZ21_9RHOB</name>
<proteinExistence type="predicted"/>
<dbReference type="KEGG" id="lmd:METH_08705"/>
<dbReference type="PATRIC" id="fig|999552.6.peg.1741"/>
<reference evidence="1 2" key="1">
    <citation type="submission" date="2013-09" db="EMBL/GenBank/DDBJ databases">
        <authorList>
            <consortium name="DOE Joint Genome Institute"/>
            <person name="Klenk H.-P."/>
            <person name="Huntemann M."/>
            <person name="Han J."/>
            <person name="Chen A."/>
            <person name="Kyrpides N."/>
            <person name="Mavromatis K."/>
            <person name="Markowitz V."/>
            <person name="Palaniappan K."/>
            <person name="Ivanova N."/>
            <person name="Schaumberg A."/>
            <person name="Pati A."/>
            <person name="Liolios K."/>
            <person name="Nordberg H.P."/>
            <person name="Cantor M.N."/>
            <person name="Hua S.X."/>
            <person name="Woyke T."/>
        </authorList>
    </citation>
    <scope>NUCLEOTIDE SEQUENCE [LARGE SCALE GENOMIC DNA]</scope>
    <source>
        <strain evidence="1 2">DSM 14336</strain>
    </source>
</reference>
<evidence type="ECO:0000313" key="2">
    <source>
        <dbReference type="Proteomes" id="UP000018780"/>
    </source>
</evidence>
<gene>
    <name evidence="1" type="ORF">METH_08705</name>
</gene>
<protein>
    <submittedName>
        <fullName evidence="1">Uncharacterized protein</fullName>
    </submittedName>
</protein>
<accession>V9VZ21</accession>
<evidence type="ECO:0000313" key="1">
    <source>
        <dbReference type="EMBL" id="AHD03019.1"/>
    </source>
</evidence>
<dbReference type="HOGENOM" id="CLU_3272195_0_0_5"/>
<dbReference type="EMBL" id="CP006773">
    <property type="protein sequence ID" value="AHD03019.1"/>
    <property type="molecule type" value="Genomic_DNA"/>
</dbReference>
<dbReference type="AlphaFoldDB" id="V9VZ21"/>
<organism evidence="1 2">
    <name type="scientific">Leisingera methylohalidivorans DSM 14336</name>
    <dbReference type="NCBI Taxonomy" id="999552"/>
    <lineage>
        <taxon>Bacteria</taxon>
        <taxon>Pseudomonadati</taxon>
        <taxon>Pseudomonadota</taxon>
        <taxon>Alphaproteobacteria</taxon>
        <taxon>Rhodobacterales</taxon>
        <taxon>Roseobacteraceae</taxon>
        <taxon>Leisingera</taxon>
    </lineage>
</organism>